<dbReference type="AlphaFoldDB" id="A0AAU9JBQ6"/>
<evidence type="ECO:0000313" key="7">
    <source>
        <dbReference type="EMBL" id="CAG9318161.1"/>
    </source>
</evidence>
<reference evidence="7" key="1">
    <citation type="submission" date="2021-09" db="EMBL/GenBank/DDBJ databases">
        <authorList>
            <consortium name="AG Swart"/>
            <person name="Singh M."/>
            <person name="Singh A."/>
            <person name="Seah K."/>
            <person name="Emmerich C."/>
        </authorList>
    </citation>
    <scope>NUCLEOTIDE SEQUENCE</scope>
    <source>
        <strain evidence="7">ATCC30299</strain>
    </source>
</reference>
<sequence length="431" mass="50909">MESGALKTDPEMAALYNSIKEDQHPSDSWPEWIPPSTPKQDHYPEKRQNQFSRGNRKENDQNSWKQNFEDRPKRSKDSYPNHVKIDNKTLKELYQNEKPEHKKYILHYRVKKCHENCNNSECLNYHPGQVPRRVPYPIEDAWNYWPKMCQNEKYCRNGVHCKYAHSLEEVSYHPIVYKVQNCRYEKNEGQSCKNKGSHCSYAHSDDDRRAPGLQPEKPKFNIKTFKTEPCIIESCKNQDCLGYHDEKQRRRNLDKFRYDAIPCIFVFRERKFLDPNLCPNGDDCNKAHTKNEIYFHQSFYKTKPCKKEACRVNNNCPFLHQSHKDKKNVESAATTKIEQKPEENKISENLEQVPSEIPSDLPQGNVETTSQENEDKPKEKPKAGICKFYCKKCGEREMEWLFECGVFVCTECLDQECISCKKKHVTKLNFN</sequence>
<evidence type="ECO:0000259" key="6">
    <source>
        <dbReference type="PROSITE" id="PS50103"/>
    </source>
</evidence>
<dbReference type="PANTHER" id="PTHR14493:SF50">
    <property type="entry name" value="RING FINGER PROTEIN UNKEMPT"/>
    <property type="match status" value="1"/>
</dbReference>
<feature type="compositionally biased region" description="Basic and acidic residues" evidence="5">
    <location>
        <begin position="67"/>
        <end position="81"/>
    </location>
</feature>
<evidence type="ECO:0000256" key="5">
    <source>
        <dbReference type="SAM" id="MobiDB-lite"/>
    </source>
</evidence>
<evidence type="ECO:0000313" key="8">
    <source>
        <dbReference type="Proteomes" id="UP001162131"/>
    </source>
</evidence>
<feature type="region of interest" description="Disordered" evidence="5">
    <location>
        <begin position="327"/>
        <end position="380"/>
    </location>
</feature>
<feature type="domain" description="C3H1-type" evidence="6">
    <location>
        <begin position="177"/>
        <end position="206"/>
    </location>
</feature>
<dbReference type="Pfam" id="PF25427">
    <property type="entry name" value="zf-CCCH_UNK"/>
    <property type="match status" value="1"/>
</dbReference>
<name>A0AAU9JBQ6_9CILI</name>
<proteinExistence type="predicted"/>
<gene>
    <name evidence="7" type="ORF">BSTOLATCC_MIC20643</name>
</gene>
<dbReference type="InterPro" id="IPR045234">
    <property type="entry name" value="Unkempt-like"/>
</dbReference>
<feature type="compositionally biased region" description="Basic and acidic residues" evidence="5">
    <location>
        <begin position="39"/>
        <end position="48"/>
    </location>
</feature>
<dbReference type="Gene3D" id="4.10.1000.10">
    <property type="entry name" value="Zinc finger, CCCH-type"/>
    <property type="match status" value="1"/>
</dbReference>
<evidence type="ECO:0000256" key="2">
    <source>
        <dbReference type="ARBA" id="ARBA00022771"/>
    </source>
</evidence>
<comment type="caution">
    <text evidence="7">The sequence shown here is derived from an EMBL/GenBank/DDBJ whole genome shotgun (WGS) entry which is preliminary data.</text>
</comment>
<feature type="region of interest" description="Disordered" evidence="5">
    <location>
        <begin position="1"/>
        <end position="81"/>
    </location>
</feature>
<protein>
    <recommendedName>
        <fullName evidence="6">C3H1-type domain-containing protein</fullName>
    </recommendedName>
</protein>
<keyword evidence="2 4" id="KW-0863">Zinc-finger</keyword>
<feature type="compositionally biased region" description="Basic and acidic residues" evidence="5">
    <location>
        <begin position="337"/>
        <end position="348"/>
    </location>
</feature>
<dbReference type="PROSITE" id="PS50103">
    <property type="entry name" value="ZF_C3H1"/>
    <property type="match status" value="2"/>
</dbReference>
<feature type="zinc finger region" description="C3H1-type" evidence="4">
    <location>
        <begin position="177"/>
        <end position="206"/>
    </location>
</feature>
<evidence type="ECO:0000256" key="1">
    <source>
        <dbReference type="ARBA" id="ARBA00022723"/>
    </source>
</evidence>
<accession>A0AAU9JBQ6</accession>
<keyword evidence="3 4" id="KW-0862">Zinc</keyword>
<keyword evidence="1 4" id="KW-0479">Metal-binding</keyword>
<dbReference type="EMBL" id="CAJZBQ010000020">
    <property type="protein sequence ID" value="CAG9318161.1"/>
    <property type="molecule type" value="Genomic_DNA"/>
</dbReference>
<feature type="zinc finger region" description="C3H1-type" evidence="4">
    <location>
        <begin position="257"/>
        <end position="291"/>
    </location>
</feature>
<feature type="domain" description="C3H1-type" evidence="6">
    <location>
        <begin position="257"/>
        <end position="291"/>
    </location>
</feature>
<dbReference type="PANTHER" id="PTHR14493">
    <property type="entry name" value="UNKEMPT FAMILY MEMBER"/>
    <property type="match status" value="1"/>
</dbReference>
<dbReference type="SMART" id="SM00356">
    <property type="entry name" value="ZnF_C3H1"/>
    <property type="match status" value="4"/>
</dbReference>
<dbReference type="GO" id="GO:0008270">
    <property type="term" value="F:zinc ion binding"/>
    <property type="evidence" value="ECO:0007669"/>
    <property type="project" value="UniProtKB-KW"/>
</dbReference>
<dbReference type="Proteomes" id="UP001162131">
    <property type="component" value="Unassembled WGS sequence"/>
</dbReference>
<evidence type="ECO:0000256" key="4">
    <source>
        <dbReference type="PROSITE-ProRule" id="PRU00723"/>
    </source>
</evidence>
<evidence type="ECO:0000256" key="3">
    <source>
        <dbReference type="ARBA" id="ARBA00022833"/>
    </source>
</evidence>
<organism evidence="7 8">
    <name type="scientific">Blepharisma stoltei</name>
    <dbReference type="NCBI Taxonomy" id="1481888"/>
    <lineage>
        <taxon>Eukaryota</taxon>
        <taxon>Sar</taxon>
        <taxon>Alveolata</taxon>
        <taxon>Ciliophora</taxon>
        <taxon>Postciliodesmatophora</taxon>
        <taxon>Heterotrichea</taxon>
        <taxon>Heterotrichida</taxon>
        <taxon>Blepharismidae</taxon>
        <taxon>Blepharisma</taxon>
    </lineage>
</organism>
<keyword evidence="8" id="KW-1185">Reference proteome</keyword>
<dbReference type="InterPro" id="IPR000571">
    <property type="entry name" value="Znf_CCCH"/>
</dbReference>